<dbReference type="SUPFAM" id="SSF81383">
    <property type="entry name" value="F-box domain"/>
    <property type="match status" value="1"/>
</dbReference>
<sequence length="446" mass="50236">MGKAISLLRPPREPQPRESEGEGERGRMMELRKRPRPRRVDPDFVSSPPASLLLPPPRKRARRQAAPPAAPAPAPAPARPSPAARRRPTCARVIIQSPVAGLQPSVCCPCEAPLRACRLPRASFLARRRPPFDWYEADMWTEVAKYLFGAELVRLSSTCRWFRRLLADEFIWRHAFLRDLSLLPAAADRYPPRPLHRSWRLLYAAAFSKLLPSLPPSTDDPVPLTDMTRVPSLLPPDGAHSYWFRRSSRHIGAYRIGGFLLESPYMLLTAKLAVPQWLPPQEDGPQIAIEMTGACVLPNARPGIWITDFHLVRCPNCTLNKCAGVLQVLDARHCELFLEQGFWNGTWEYEDLGDHYNDEETPTAACAIFNASTRAHESISCVLHSKSWVRRCDDPQPKAHCRPYAVALNSNLLSNSNQGLVSRFQAMRDTTGNGQIVSIRIIQQIY</sequence>
<feature type="region of interest" description="Disordered" evidence="1">
    <location>
        <begin position="1"/>
        <end position="87"/>
    </location>
</feature>
<dbReference type="InterPro" id="IPR001810">
    <property type="entry name" value="F-box_dom"/>
</dbReference>
<dbReference type="AlphaFoldDB" id="A0A0E0MT57"/>
<dbReference type="Pfam" id="PF12937">
    <property type="entry name" value="F-box-like"/>
    <property type="match status" value="1"/>
</dbReference>
<dbReference type="eggNOG" id="ENOG502QV89">
    <property type="taxonomic scope" value="Eukaryota"/>
</dbReference>
<keyword evidence="4" id="KW-1185">Reference proteome</keyword>
<protein>
    <recommendedName>
        <fullName evidence="2">F-box domain-containing protein</fullName>
    </recommendedName>
</protein>
<dbReference type="EnsemblPlants" id="ORUFI01G08110.1">
    <property type="protein sequence ID" value="ORUFI01G08110.1"/>
    <property type="gene ID" value="ORUFI01G08110"/>
</dbReference>
<dbReference type="PANTHER" id="PTHR47149:SF1">
    <property type="entry name" value="F-BOX PROTEIN RMF"/>
    <property type="match status" value="1"/>
</dbReference>
<dbReference type="HOGENOM" id="CLU_051928_1_0_1"/>
<dbReference type="Gene3D" id="1.20.1280.50">
    <property type="match status" value="1"/>
</dbReference>
<feature type="compositionally biased region" description="Basic and acidic residues" evidence="1">
    <location>
        <begin position="10"/>
        <end position="42"/>
    </location>
</feature>
<name>A0A0E0MT57_ORYRU</name>
<feature type="compositionally biased region" description="Pro residues" evidence="1">
    <location>
        <begin position="68"/>
        <end position="80"/>
    </location>
</feature>
<dbReference type="InterPro" id="IPR036047">
    <property type="entry name" value="F-box-like_dom_sf"/>
</dbReference>
<organism evidence="3 4">
    <name type="scientific">Oryza rufipogon</name>
    <name type="common">Brownbeard rice</name>
    <name type="synonym">Asian wild rice</name>
    <dbReference type="NCBI Taxonomy" id="4529"/>
    <lineage>
        <taxon>Eukaryota</taxon>
        <taxon>Viridiplantae</taxon>
        <taxon>Streptophyta</taxon>
        <taxon>Embryophyta</taxon>
        <taxon>Tracheophyta</taxon>
        <taxon>Spermatophyta</taxon>
        <taxon>Magnoliopsida</taxon>
        <taxon>Liliopsida</taxon>
        <taxon>Poales</taxon>
        <taxon>Poaceae</taxon>
        <taxon>BOP clade</taxon>
        <taxon>Oryzoideae</taxon>
        <taxon>Oryzeae</taxon>
        <taxon>Oryzinae</taxon>
        <taxon>Oryza</taxon>
    </lineage>
</organism>
<evidence type="ECO:0000259" key="2">
    <source>
        <dbReference type="Pfam" id="PF12937"/>
    </source>
</evidence>
<reference evidence="4" key="1">
    <citation type="submission" date="2013-06" db="EMBL/GenBank/DDBJ databases">
        <authorList>
            <person name="Zhao Q."/>
        </authorList>
    </citation>
    <scope>NUCLEOTIDE SEQUENCE</scope>
    <source>
        <strain evidence="4">cv. W1943</strain>
    </source>
</reference>
<dbReference type="OMA" id="IGAFIFD"/>
<dbReference type="Proteomes" id="UP000008022">
    <property type="component" value="Unassembled WGS sequence"/>
</dbReference>
<dbReference type="Gramene" id="ORUFI01G08110.1">
    <property type="protein sequence ID" value="ORUFI01G08110.1"/>
    <property type="gene ID" value="ORUFI01G08110"/>
</dbReference>
<proteinExistence type="predicted"/>
<evidence type="ECO:0000313" key="3">
    <source>
        <dbReference type="EnsemblPlants" id="ORUFI01G08110.1"/>
    </source>
</evidence>
<reference evidence="3" key="2">
    <citation type="submission" date="2015-06" db="UniProtKB">
        <authorList>
            <consortium name="EnsemblPlants"/>
        </authorList>
    </citation>
    <scope>IDENTIFICATION</scope>
</reference>
<dbReference type="STRING" id="4529.A0A0E0MT57"/>
<evidence type="ECO:0000256" key="1">
    <source>
        <dbReference type="SAM" id="MobiDB-lite"/>
    </source>
</evidence>
<dbReference type="GO" id="GO:0061458">
    <property type="term" value="P:reproductive system development"/>
    <property type="evidence" value="ECO:0007669"/>
    <property type="project" value="TreeGrafter"/>
</dbReference>
<accession>A0A0E0MT57</accession>
<dbReference type="PANTHER" id="PTHR47149">
    <property type="entry name" value="F-BOX PROTEIN RMF"/>
    <property type="match status" value="1"/>
</dbReference>
<evidence type="ECO:0000313" key="4">
    <source>
        <dbReference type="Proteomes" id="UP000008022"/>
    </source>
</evidence>
<feature type="domain" description="F-box" evidence="2">
    <location>
        <begin position="143"/>
        <end position="178"/>
    </location>
</feature>
<dbReference type="GO" id="GO:0005634">
    <property type="term" value="C:nucleus"/>
    <property type="evidence" value="ECO:0007669"/>
    <property type="project" value="TreeGrafter"/>
</dbReference>